<gene>
    <name evidence="2" type="ORF">T440DRAFT_468492</name>
</gene>
<dbReference type="EMBL" id="MU006306">
    <property type="protein sequence ID" value="KAF2850516.1"/>
    <property type="molecule type" value="Genomic_DNA"/>
</dbReference>
<protein>
    <submittedName>
        <fullName evidence="2">Uncharacterized protein</fullName>
    </submittedName>
</protein>
<evidence type="ECO:0000313" key="3">
    <source>
        <dbReference type="Proteomes" id="UP000799423"/>
    </source>
</evidence>
<sequence length="61" mass="6887">MVVVMVMVDGGWWYICTFLLGLWGIGLVGFHGKGAMEVWECRNCAWDYLEHSRIVVAGKPV</sequence>
<keyword evidence="1" id="KW-1133">Transmembrane helix</keyword>
<evidence type="ECO:0000313" key="2">
    <source>
        <dbReference type="EMBL" id="KAF2850516.1"/>
    </source>
</evidence>
<evidence type="ECO:0000256" key="1">
    <source>
        <dbReference type="SAM" id="Phobius"/>
    </source>
</evidence>
<dbReference type="Proteomes" id="UP000799423">
    <property type="component" value="Unassembled WGS sequence"/>
</dbReference>
<name>A0A6A7B4Q9_9PLEO</name>
<feature type="transmembrane region" description="Helical" evidence="1">
    <location>
        <begin position="12"/>
        <end position="30"/>
    </location>
</feature>
<proteinExistence type="predicted"/>
<organism evidence="2 3">
    <name type="scientific">Plenodomus tracheiphilus IPT5</name>
    <dbReference type="NCBI Taxonomy" id="1408161"/>
    <lineage>
        <taxon>Eukaryota</taxon>
        <taxon>Fungi</taxon>
        <taxon>Dikarya</taxon>
        <taxon>Ascomycota</taxon>
        <taxon>Pezizomycotina</taxon>
        <taxon>Dothideomycetes</taxon>
        <taxon>Pleosporomycetidae</taxon>
        <taxon>Pleosporales</taxon>
        <taxon>Pleosporineae</taxon>
        <taxon>Leptosphaeriaceae</taxon>
        <taxon>Plenodomus</taxon>
    </lineage>
</organism>
<keyword evidence="1" id="KW-0812">Transmembrane</keyword>
<keyword evidence="1" id="KW-0472">Membrane</keyword>
<reference evidence="2" key="1">
    <citation type="submission" date="2020-01" db="EMBL/GenBank/DDBJ databases">
        <authorList>
            <consortium name="DOE Joint Genome Institute"/>
            <person name="Haridas S."/>
            <person name="Albert R."/>
            <person name="Binder M."/>
            <person name="Bloem J."/>
            <person name="Labutti K."/>
            <person name="Salamov A."/>
            <person name="Andreopoulos B."/>
            <person name="Baker S.E."/>
            <person name="Barry K."/>
            <person name="Bills G."/>
            <person name="Bluhm B.H."/>
            <person name="Cannon C."/>
            <person name="Castanera R."/>
            <person name="Culley D.E."/>
            <person name="Daum C."/>
            <person name="Ezra D."/>
            <person name="Gonzalez J.B."/>
            <person name="Henrissat B."/>
            <person name="Kuo A."/>
            <person name="Liang C."/>
            <person name="Lipzen A."/>
            <person name="Lutzoni F."/>
            <person name="Magnuson J."/>
            <person name="Mondo S."/>
            <person name="Nolan M."/>
            <person name="Ohm R."/>
            <person name="Pangilinan J."/>
            <person name="Park H.-J."/>
            <person name="Ramirez L."/>
            <person name="Alfaro M."/>
            <person name="Sun H."/>
            <person name="Tritt A."/>
            <person name="Yoshinaga Y."/>
            <person name="Zwiers L.-H."/>
            <person name="Turgeon B.G."/>
            <person name="Goodwin S.B."/>
            <person name="Spatafora J.W."/>
            <person name="Crous P.W."/>
            <person name="Grigoriev I.V."/>
        </authorList>
    </citation>
    <scope>NUCLEOTIDE SEQUENCE</scope>
    <source>
        <strain evidence="2">IPT5</strain>
    </source>
</reference>
<dbReference type="AlphaFoldDB" id="A0A6A7B4Q9"/>
<accession>A0A6A7B4Q9</accession>
<keyword evidence="3" id="KW-1185">Reference proteome</keyword>